<feature type="compositionally biased region" description="Low complexity" evidence="1">
    <location>
        <begin position="73"/>
        <end position="86"/>
    </location>
</feature>
<gene>
    <name evidence="2" type="ORF">D9613_010801</name>
</gene>
<accession>A0A8H4QLY9</accession>
<feature type="region of interest" description="Disordered" evidence="1">
    <location>
        <begin position="72"/>
        <end position="100"/>
    </location>
</feature>
<protein>
    <submittedName>
        <fullName evidence="2">Uncharacterized protein</fullName>
    </submittedName>
</protein>
<dbReference type="Proteomes" id="UP000521872">
    <property type="component" value="Unassembled WGS sequence"/>
</dbReference>
<keyword evidence="3" id="KW-1185">Reference proteome</keyword>
<organism evidence="2 3">
    <name type="scientific">Agrocybe pediades</name>
    <dbReference type="NCBI Taxonomy" id="84607"/>
    <lineage>
        <taxon>Eukaryota</taxon>
        <taxon>Fungi</taxon>
        <taxon>Dikarya</taxon>
        <taxon>Basidiomycota</taxon>
        <taxon>Agaricomycotina</taxon>
        <taxon>Agaricomycetes</taxon>
        <taxon>Agaricomycetidae</taxon>
        <taxon>Agaricales</taxon>
        <taxon>Agaricineae</taxon>
        <taxon>Strophariaceae</taxon>
        <taxon>Agrocybe</taxon>
    </lineage>
</organism>
<evidence type="ECO:0000256" key="1">
    <source>
        <dbReference type="SAM" id="MobiDB-lite"/>
    </source>
</evidence>
<dbReference type="SUPFAM" id="SSF52047">
    <property type="entry name" value="RNI-like"/>
    <property type="match status" value="1"/>
</dbReference>
<name>A0A8H4QLY9_9AGAR</name>
<dbReference type="InterPro" id="IPR032675">
    <property type="entry name" value="LRR_dom_sf"/>
</dbReference>
<evidence type="ECO:0000313" key="2">
    <source>
        <dbReference type="EMBL" id="KAF4613329.1"/>
    </source>
</evidence>
<proteinExistence type="predicted"/>
<reference evidence="2 3" key="1">
    <citation type="submission" date="2019-12" db="EMBL/GenBank/DDBJ databases">
        <authorList>
            <person name="Floudas D."/>
            <person name="Bentzer J."/>
            <person name="Ahren D."/>
            <person name="Johansson T."/>
            <person name="Persson P."/>
            <person name="Tunlid A."/>
        </authorList>
    </citation>
    <scope>NUCLEOTIDE SEQUENCE [LARGE SCALE GENOMIC DNA]</scope>
    <source>
        <strain evidence="2 3">CBS 102.39</strain>
    </source>
</reference>
<dbReference type="EMBL" id="JAACJL010000046">
    <property type="protein sequence ID" value="KAF4613329.1"/>
    <property type="molecule type" value="Genomic_DNA"/>
</dbReference>
<sequence length="600" mass="65387">MSVTPKDETGQALLEEYTDTNEHDCVELEVTDIAENMLATAEDAQQVDEDDIASVVEDTTNHSEADFVVLGANPNTKTTRPTTPNKAEGQHADGHPNDSSVVQDISHQIGAGLPGVGVADSLWPILESFKGVTLLNGSYYFQGVASPEEIIRAASIARSIVRFTLTDNPETTKQSIQTGTIIRLVQLLSPVMQGPLFPNLTHLRVDGCGASSADQLNLFLTPSLKQLNATNIPDDRQDVLSVFLDTLAMIAKDMEHLALRGLTQTRQLLACSNFERLLHLEIDGSVHISSQFLADVGRLPSLKSFHLGTTTSGTPVGSKLDSASNAVDMISFLHLLKLHVIASPEVVKSLLGMVSSRLLSDLSLTFLWPEAAAGKPIVVRKRIRVAFLSNVPLILESALQKWRETLKAVAISIENAGEGSSPVPMVLAPTTLSLLMDLNLQRLKISQWTIHYSSDIVGNLLTAKWARLEALSLPNGNNTFVTPSRLIEIAERFPALVELHCALNFQELSNESQPLGLPANALTHPLNFFTFWTTAPVEAAKLPNLARFIDYLFPNLQKLEIMSNTDWLDGNQLKALLQLCQAVRKDDASRKPAGANAVRE</sequence>
<dbReference type="AlphaFoldDB" id="A0A8H4QLY9"/>
<dbReference type="Gene3D" id="3.80.10.10">
    <property type="entry name" value="Ribonuclease Inhibitor"/>
    <property type="match status" value="1"/>
</dbReference>
<evidence type="ECO:0000313" key="3">
    <source>
        <dbReference type="Proteomes" id="UP000521872"/>
    </source>
</evidence>
<comment type="caution">
    <text evidence="2">The sequence shown here is derived from an EMBL/GenBank/DDBJ whole genome shotgun (WGS) entry which is preliminary data.</text>
</comment>